<dbReference type="InterPro" id="IPR039702">
    <property type="entry name" value="FPS1-like"/>
</dbReference>
<evidence type="ECO:0000256" key="5">
    <source>
        <dbReference type="ARBA" id="ARBA00034546"/>
    </source>
</evidence>
<dbReference type="GO" id="GO:0004337">
    <property type="term" value="F:(2E,6E)-farnesyl diphosphate synthase activity"/>
    <property type="evidence" value="ECO:0007669"/>
    <property type="project" value="TreeGrafter"/>
</dbReference>
<protein>
    <recommendedName>
        <fullName evidence="5">Farnesyl pyrophosphate synthase</fullName>
    </recommendedName>
</protein>
<dbReference type="GO" id="GO:0046872">
    <property type="term" value="F:metal ion binding"/>
    <property type="evidence" value="ECO:0007669"/>
    <property type="project" value="UniProtKB-KW"/>
</dbReference>
<dbReference type="GO" id="GO:0045337">
    <property type="term" value="P:farnesyl diphosphate biosynthetic process"/>
    <property type="evidence" value="ECO:0007669"/>
    <property type="project" value="TreeGrafter"/>
</dbReference>
<dbReference type="InterPro" id="IPR033749">
    <property type="entry name" value="Polyprenyl_synt_CS"/>
</dbReference>
<name>A0A6B2G434_MYXSQ</name>
<dbReference type="PANTHER" id="PTHR11525:SF0">
    <property type="entry name" value="FARNESYL PYROPHOSPHATE SYNTHASE"/>
    <property type="match status" value="1"/>
</dbReference>
<evidence type="ECO:0000256" key="1">
    <source>
        <dbReference type="ARBA" id="ARBA00001946"/>
    </source>
</evidence>
<evidence type="ECO:0000313" key="7">
    <source>
        <dbReference type="EMBL" id="NDJ96269.1"/>
    </source>
</evidence>
<proteinExistence type="inferred from homology"/>
<dbReference type="Gene3D" id="1.10.600.10">
    <property type="entry name" value="Farnesyl Diphosphate Synthase"/>
    <property type="match status" value="1"/>
</dbReference>
<dbReference type="GO" id="GO:0005737">
    <property type="term" value="C:cytoplasm"/>
    <property type="evidence" value="ECO:0007669"/>
    <property type="project" value="TreeGrafter"/>
</dbReference>
<dbReference type="AlphaFoldDB" id="A0A6B2G434"/>
<accession>A0A6B2G434</accession>
<comment type="similarity">
    <text evidence="6">Belongs to the FPP/GGPP synthase family.</text>
</comment>
<comment type="cofactor">
    <cofactor evidence="1">
        <name>Mg(2+)</name>
        <dbReference type="ChEBI" id="CHEBI:18420"/>
    </cofactor>
</comment>
<dbReference type="EMBL" id="GHBR01000797">
    <property type="protein sequence ID" value="NDJ96269.1"/>
    <property type="molecule type" value="Transcribed_RNA"/>
</dbReference>
<evidence type="ECO:0000256" key="6">
    <source>
        <dbReference type="RuleBase" id="RU004466"/>
    </source>
</evidence>
<evidence type="ECO:0000256" key="4">
    <source>
        <dbReference type="ARBA" id="ARBA00022842"/>
    </source>
</evidence>
<reference evidence="7" key="1">
    <citation type="submission" date="2018-11" db="EMBL/GenBank/DDBJ databases">
        <title>Myxobolus squamalis genome and transcriptome.</title>
        <authorList>
            <person name="Yahalomi D."/>
            <person name="Atkinson S.D."/>
            <person name="Neuhof M."/>
            <person name="Chang E.S."/>
            <person name="Philippe H."/>
            <person name="Cartwright P."/>
            <person name="Bartholomew J.L."/>
            <person name="Huchon D."/>
        </authorList>
    </citation>
    <scope>NUCLEOTIDE SEQUENCE</scope>
    <source>
        <strain evidence="7">71B08</strain>
        <tissue evidence="7">Whole</tissue>
    </source>
</reference>
<dbReference type="PANTHER" id="PTHR11525">
    <property type="entry name" value="FARNESYL-PYROPHOSPHATE SYNTHETASE"/>
    <property type="match status" value="1"/>
</dbReference>
<keyword evidence="4" id="KW-0460">Magnesium</keyword>
<sequence>MDGTEIRKGKPCLYKKAGVGLSAINYAFLMQTSVFKLIRVVLLDHPKCLNIIDLAIDTYVKTSLGQSIDLKLRKYGKMKPSDFSLFTSECYKSLVHSKTSYYTFIFPFIAGYLVSGRTDLDNITQKFCNILLDIGLIFQIQDDYLDVYGDPNITGIIGTDIQEGKCTWLIVQILPLLSAEDRLILMNCYGLSYSHCVNSIHKLYEKYDLKHRYESAIDDLIAKTIVQIEAIAPPSFATYYKNYLNSIRQKQK</sequence>
<dbReference type="PROSITE" id="PS00444">
    <property type="entry name" value="POLYPRENYL_SYNTHASE_2"/>
    <property type="match status" value="1"/>
</dbReference>
<evidence type="ECO:0000256" key="3">
    <source>
        <dbReference type="ARBA" id="ARBA00022723"/>
    </source>
</evidence>
<keyword evidence="3" id="KW-0479">Metal-binding</keyword>
<keyword evidence="2 6" id="KW-0808">Transferase</keyword>
<dbReference type="InterPro" id="IPR000092">
    <property type="entry name" value="Polyprenyl_synt"/>
</dbReference>
<organism evidence="7">
    <name type="scientific">Myxobolus squamalis</name>
    <name type="common">Myxosporean</name>
    <dbReference type="NCBI Taxonomy" id="59785"/>
    <lineage>
        <taxon>Eukaryota</taxon>
        <taxon>Metazoa</taxon>
        <taxon>Cnidaria</taxon>
        <taxon>Myxozoa</taxon>
        <taxon>Myxosporea</taxon>
        <taxon>Bivalvulida</taxon>
        <taxon>Platysporina</taxon>
        <taxon>Myxobolidae</taxon>
        <taxon>Myxobolus</taxon>
    </lineage>
</organism>
<dbReference type="GO" id="GO:0004161">
    <property type="term" value="F:dimethylallyltranstransferase activity"/>
    <property type="evidence" value="ECO:0007669"/>
    <property type="project" value="TreeGrafter"/>
</dbReference>
<dbReference type="Pfam" id="PF00348">
    <property type="entry name" value="polyprenyl_synt"/>
    <property type="match status" value="1"/>
</dbReference>
<evidence type="ECO:0000256" key="2">
    <source>
        <dbReference type="ARBA" id="ARBA00022679"/>
    </source>
</evidence>
<dbReference type="InterPro" id="IPR008949">
    <property type="entry name" value="Isoprenoid_synthase_dom_sf"/>
</dbReference>
<dbReference type="SUPFAM" id="SSF48576">
    <property type="entry name" value="Terpenoid synthases"/>
    <property type="match status" value="1"/>
</dbReference>